<proteinExistence type="predicted"/>
<dbReference type="Proteomes" id="UP001501710">
    <property type="component" value="Unassembled WGS sequence"/>
</dbReference>
<accession>A0ABP8C7J1</accession>
<name>A0ABP8C7J1_9ACTN</name>
<sequence length="1486" mass="164027">MYELSRIYLRSVGPAGARYENVLLDFSKAGRPVTGYQADLFTGSPEVVRPSSASVVFLENGGGKSVLLKLVFSVLLPGQRNVVGGSDGSSLGDFVGAKDVSHVILEWTHSVTGRLLITGKTMAWKGQTVSATAENFLEQWYCLFPNEKLNLESLPVVEQGRYLTFQAYRAQLNAAFVEDPYLDLYWPRRHGDWTERLGKFGIDTELFHYQRHMNAGEGEAVRAFTMETDERFVDFLLGAVLLERDLTPLADLVSEHVEKLAKRATTVLERDFVEETLELLAPLRRDAARAAVSHDALVQAQASLSAFAGRISARSSRESSSLASLAECVKAAEVSVKEAESMATAIRIREQALRLRKAKLALQTADRITDDTKGRTRQAETEVSAWQSTGTVLDHLSNVAEAEGLRELVQERDDQARPLLEARTFAAISLSRALLGLAHNAADAAAALDEEAAGHRDREAAAREAQQTAIGKAAEATANAATLADLISSVGRRLDKAVNDGLIEAPETLATALSTERNKRQNLYETVVGAQRQVNELIDDWPRLDADQRSADLEAKDAERRHDAARDAVEEAHRRRAILQAEDRLAELLQTGDVLLEQDAPTLAKLLTEAIAEHTHKIVALMIEQAHDERDRLTLAEGDLLPPLAGVEEACAVLLRENIQAWPGWRYVSDIQNRDRRRELVRVHPHLVAGILLNSKEHIEDARRILSDERHQSASAVTVATTEELEQAGAGVPAFVLPFKPALYDEAAAEREHERIESRHRDRDTAIAALTEAREEDTNLLSRVRNWLQGYPPGRVTALEGDCDRAAAELTEATAVAATTERAKKQNESRLFHARVKRQVLEEERTKSEDLVRTLTSLANEAEKIPGWKDERKGLLETARVQSETAESLGDDALNENRLATDAVREADRQHRAKRDLDAERAALPGAEKISDSGARPSEPVPVLRKLYAAAAERYQQVATDEDLMERLVTAEKAAAATTATYEALDSQTRERAQVLLKTPAGASAASRASALESAVQARAVADEDHQNALVRQGVCKHEAQRLQLAWDEKVAEPVDSFLDPLPMDVTACDLSTRLTLDEHAAAARLVTEREKELEIRQGELSGAEEAARSFGVLAKGLEEDLTDSIEAAYEGDYASAANEYEVLFASRRSTRSTALADADQVRKSGRALHTLIRSDRFAELGAAVQREINATEPEQLPEKAAAWEERLRPRLRSLNDDLEQTERHRRNIVTNLKGETDKAIGVLRTAQRVSRLPSSLGDWHNEEFLRFQFELLGNELLMERLGEVVDEAAAGKISDNRKVQRTGLALILRAVHAATPKGIKVYVLKPDTTLRAERERVSRVKKVFSGGQQLTAAILLYCTMAALRGNDRGRRVEHRAGLLFLDNPIGRANAYYLLDLQLSVARALGVQLVYTTGLFDDRALRQFPLIISLRNDEDLRSARKFLSVDARVKGHLDALPPSDGVGRISTARIYSHGRGTEQAPPPKGA</sequence>
<comment type="caution">
    <text evidence="2">The sequence shown here is derived from an EMBL/GenBank/DDBJ whole genome shotgun (WGS) entry which is preliminary data.</text>
</comment>
<protein>
    <recommendedName>
        <fullName evidence="4">Chromosome segregation ATPase</fullName>
    </recommendedName>
</protein>
<evidence type="ECO:0008006" key="4">
    <source>
        <dbReference type="Google" id="ProtNLM"/>
    </source>
</evidence>
<evidence type="ECO:0000313" key="2">
    <source>
        <dbReference type="EMBL" id="GAA4234998.1"/>
    </source>
</evidence>
<reference evidence="3" key="1">
    <citation type="journal article" date="2019" name="Int. J. Syst. Evol. Microbiol.">
        <title>The Global Catalogue of Microorganisms (GCM) 10K type strain sequencing project: providing services to taxonomists for standard genome sequencing and annotation.</title>
        <authorList>
            <consortium name="The Broad Institute Genomics Platform"/>
            <consortium name="The Broad Institute Genome Sequencing Center for Infectious Disease"/>
            <person name="Wu L."/>
            <person name="Ma J."/>
        </authorList>
    </citation>
    <scope>NUCLEOTIDE SEQUENCE [LARGE SCALE GENOMIC DNA]</scope>
    <source>
        <strain evidence="3">JCM 17440</strain>
    </source>
</reference>
<gene>
    <name evidence="2" type="ORF">GCM10022254_41210</name>
</gene>
<keyword evidence="3" id="KW-1185">Reference proteome</keyword>
<dbReference type="EMBL" id="BAABAS010000012">
    <property type="protein sequence ID" value="GAA4234998.1"/>
    <property type="molecule type" value="Genomic_DNA"/>
</dbReference>
<evidence type="ECO:0000256" key="1">
    <source>
        <dbReference type="SAM" id="Coils"/>
    </source>
</evidence>
<feature type="coiled-coil region" evidence="1">
    <location>
        <begin position="555"/>
        <end position="582"/>
    </location>
</feature>
<evidence type="ECO:0000313" key="3">
    <source>
        <dbReference type="Proteomes" id="UP001501710"/>
    </source>
</evidence>
<keyword evidence="1" id="KW-0175">Coiled coil</keyword>
<organism evidence="2 3">
    <name type="scientific">Actinomadura meridiana</name>
    <dbReference type="NCBI Taxonomy" id="559626"/>
    <lineage>
        <taxon>Bacteria</taxon>
        <taxon>Bacillati</taxon>
        <taxon>Actinomycetota</taxon>
        <taxon>Actinomycetes</taxon>
        <taxon>Streptosporangiales</taxon>
        <taxon>Thermomonosporaceae</taxon>
        <taxon>Actinomadura</taxon>
    </lineage>
</organism>